<gene>
    <name evidence="2" type="ORF">SAMN04488071_3603</name>
</gene>
<sequence length="54" mass="6226">MRLVLGAGWTGYYSWFISDLRGLCWGRAMWTGSVCYGLFALWGLDGRQRFKSTK</sequence>
<evidence type="ECO:0000256" key="1">
    <source>
        <dbReference type="SAM" id="Phobius"/>
    </source>
</evidence>
<feature type="transmembrane region" description="Helical" evidence="1">
    <location>
        <begin position="25"/>
        <end position="44"/>
    </location>
</feature>
<keyword evidence="3" id="KW-1185">Reference proteome</keyword>
<evidence type="ECO:0000313" key="2">
    <source>
        <dbReference type="EMBL" id="SDE70523.1"/>
    </source>
</evidence>
<keyword evidence="1" id="KW-0812">Transmembrane</keyword>
<accession>A0A1G7F3I2</accession>
<organism evidence="2 3">
    <name type="scientific">Kordiimonas lacus</name>
    <dbReference type="NCBI Taxonomy" id="637679"/>
    <lineage>
        <taxon>Bacteria</taxon>
        <taxon>Pseudomonadati</taxon>
        <taxon>Pseudomonadota</taxon>
        <taxon>Alphaproteobacteria</taxon>
        <taxon>Kordiimonadales</taxon>
        <taxon>Kordiimonadaceae</taxon>
        <taxon>Kordiimonas</taxon>
    </lineage>
</organism>
<dbReference type="AlphaFoldDB" id="A0A1G7F3I2"/>
<dbReference type="Proteomes" id="UP000183685">
    <property type="component" value="Unassembled WGS sequence"/>
</dbReference>
<dbReference type="STRING" id="637679.GCA_001550055_01575"/>
<dbReference type="EMBL" id="FNAK01000009">
    <property type="protein sequence ID" value="SDE70523.1"/>
    <property type="molecule type" value="Genomic_DNA"/>
</dbReference>
<name>A0A1G7F3I2_9PROT</name>
<protein>
    <submittedName>
        <fullName evidence="2">Uncharacterized protein</fullName>
    </submittedName>
</protein>
<keyword evidence="1" id="KW-0472">Membrane</keyword>
<reference evidence="2 3" key="1">
    <citation type="submission" date="2016-10" db="EMBL/GenBank/DDBJ databases">
        <authorList>
            <person name="de Groot N.N."/>
        </authorList>
    </citation>
    <scope>NUCLEOTIDE SEQUENCE [LARGE SCALE GENOMIC DNA]</scope>
    <source>
        <strain evidence="2 3">CGMCC 1.9109</strain>
    </source>
</reference>
<keyword evidence="1" id="KW-1133">Transmembrane helix</keyword>
<proteinExistence type="predicted"/>
<evidence type="ECO:0000313" key="3">
    <source>
        <dbReference type="Proteomes" id="UP000183685"/>
    </source>
</evidence>